<dbReference type="OrthoDB" id="186995at2157"/>
<dbReference type="InterPro" id="IPR000923">
    <property type="entry name" value="BlueCu_1"/>
</dbReference>
<dbReference type="Pfam" id="PF00127">
    <property type="entry name" value="Copper-bind"/>
    <property type="match status" value="1"/>
</dbReference>
<keyword evidence="5" id="KW-0186">Copper</keyword>
<evidence type="ECO:0000256" key="7">
    <source>
        <dbReference type="SAM" id="MobiDB-lite"/>
    </source>
</evidence>
<dbReference type="PROSITE" id="PS00196">
    <property type="entry name" value="COPPER_BLUE"/>
    <property type="match status" value="1"/>
</dbReference>
<dbReference type="Gene3D" id="2.60.40.420">
    <property type="entry name" value="Cupredoxins - blue copper proteins"/>
    <property type="match status" value="1"/>
</dbReference>
<evidence type="ECO:0000256" key="4">
    <source>
        <dbReference type="ARBA" id="ARBA00022982"/>
    </source>
</evidence>
<evidence type="ECO:0000256" key="8">
    <source>
        <dbReference type="SAM" id="Phobius"/>
    </source>
</evidence>
<sequence>MTDGNAEMSRRAFLRTATGAAAVAGAAGTAAAQQTGTSTESADGTGTSTGTGTAGGGEGTGTGTSESGGGGGGGTETVQVGPDGELVFSPGTEEPLEITPGTTVEFVWGSDNHNVVPQSQPEDANWGGHEPIENEGFSFSYTFEVLGTYEYLCEPHESAGMLGTIDVVESISTPAPSNVPSVPDSAKTLGVATTFAMVATLGLAFFFLKYGGDYDLEDE</sequence>
<dbReference type="Proteomes" id="UP000198876">
    <property type="component" value="Unassembled WGS sequence"/>
</dbReference>
<dbReference type="GO" id="GO:0009055">
    <property type="term" value="F:electron transfer activity"/>
    <property type="evidence" value="ECO:0007669"/>
    <property type="project" value="InterPro"/>
</dbReference>
<evidence type="ECO:0000256" key="6">
    <source>
        <dbReference type="ARBA" id="ARBA00023136"/>
    </source>
</evidence>
<dbReference type="GO" id="GO:0016020">
    <property type="term" value="C:membrane"/>
    <property type="evidence" value="ECO:0007669"/>
    <property type="project" value="UniProtKB-SubCell"/>
</dbReference>
<keyword evidence="11" id="KW-1185">Reference proteome</keyword>
<feature type="transmembrane region" description="Helical" evidence="8">
    <location>
        <begin position="189"/>
        <end position="208"/>
    </location>
</feature>
<gene>
    <name evidence="10" type="ORF">SAMN04488063_0891</name>
</gene>
<evidence type="ECO:0000256" key="1">
    <source>
        <dbReference type="ARBA" id="ARBA00004370"/>
    </source>
</evidence>
<dbReference type="InterPro" id="IPR008972">
    <property type="entry name" value="Cupredoxin"/>
</dbReference>
<accession>A0A1I2MZT5</accession>
<comment type="subcellular location">
    <subcellularLocation>
        <location evidence="1">Membrane</location>
    </subcellularLocation>
</comment>
<dbReference type="SUPFAM" id="SSF49503">
    <property type="entry name" value="Cupredoxins"/>
    <property type="match status" value="1"/>
</dbReference>
<keyword evidence="3" id="KW-0479">Metal-binding</keyword>
<evidence type="ECO:0000256" key="3">
    <source>
        <dbReference type="ARBA" id="ARBA00022723"/>
    </source>
</evidence>
<dbReference type="EMBL" id="FOOQ01000001">
    <property type="protein sequence ID" value="SFF94826.1"/>
    <property type="molecule type" value="Genomic_DNA"/>
</dbReference>
<evidence type="ECO:0000313" key="11">
    <source>
        <dbReference type="Proteomes" id="UP000198876"/>
    </source>
</evidence>
<keyword evidence="4" id="KW-0249">Electron transport</keyword>
<evidence type="ECO:0000313" key="10">
    <source>
        <dbReference type="EMBL" id="SFF94826.1"/>
    </source>
</evidence>
<dbReference type="PROSITE" id="PS51318">
    <property type="entry name" value="TAT"/>
    <property type="match status" value="1"/>
</dbReference>
<reference evidence="11" key="1">
    <citation type="submission" date="2016-10" db="EMBL/GenBank/DDBJ databases">
        <authorList>
            <person name="Varghese N."/>
            <person name="Submissions S."/>
        </authorList>
    </citation>
    <scope>NUCLEOTIDE SEQUENCE [LARGE SCALE GENOMIC DNA]</scope>
    <source>
        <strain evidence="11">CGMCC 1.7739</strain>
    </source>
</reference>
<feature type="region of interest" description="Disordered" evidence="7">
    <location>
        <begin position="29"/>
        <end position="97"/>
    </location>
</feature>
<dbReference type="InterPro" id="IPR006311">
    <property type="entry name" value="TAT_signal"/>
</dbReference>
<organism evidence="10 11">
    <name type="scientific">Halopelagius inordinatus</name>
    <dbReference type="NCBI Taxonomy" id="553467"/>
    <lineage>
        <taxon>Archaea</taxon>
        <taxon>Methanobacteriati</taxon>
        <taxon>Methanobacteriota</taxon>
        <taxon>Stenosarchaea group</taxon>
        <taxon>Halobacteria</taxon>
        <taxon>Halobacteriales</taxon>
        <taxon>Haloferacaceae</taxon>
    </lineage>
</organism>
<dbReference type="InterPro" id="IPR028871">
    <property type="entry name" value="BlueCu_1_BS"/>
</dbReference>
<dbReference type="STRING" id="553467.SAMN04488063_0891"/>
<proteinExistence type="predicted"/>
<protein>
    <submittedName>
        <fullName evidence="10">Plastocyanin</fullName>
    </submittedName>
</protein>
<dbReference type="GO" id="GO:0005507">
    <property type="term" value="F:copper ion binding"/>
    <property type="evidence" value="ECO:0007669"/>
    <property type="project" value="InterPro"/>
</dbReference>
<dbReference type="PANTHER" id="PTHR34192">
    <property type="entry name" value="PLASTOCYANIN MAJOR ISOFORM, CHLOROPLASTIC-RELATED"/>
    <property type="match status" value="1"/>
</dbReference>
<dbReference type="RefSeq" id="WP_092888946.1">
    <property type="nucleotide sequence ID" value="NZ_FOOQ01000001.1"/>
</dbReference>
<feature type="compositionally biased region" description="Low complexity" evidence="7">
    <location>
        <begin position="29"/>
        <end position="46"/>
    </location>
</feature>
<feature type="domain" description="Blue (type 1) copper" evidence="9">
    <location>
        <begin position="81"/>
        <end position="167"/>
    </location>
</feature>
<evidence type="ECO:0000256" key="5">
    <source>
        <dbReference type="ARBA" id="ARBA00023008"/>
    </source>
</evidence>
<keyword evidence="8" id="KW-1133">Transmembrane helix</keyword>
<feature type="compositionally biased region" description="Gly residues" evidence="7">
    <location>
        <begin position="47"/>
        <end position="75"/>
    </location>
</feature>
<evidence type="ECO:0000259" key="9">
    <source>
        <dbReference type="Pfam" id="PF00127"/>
    </source>
</evidence>
<keyword evidence="2" id="KW-0813">Transport</keyword>
<name>A0A1I2MZT5_9EURY</name>
<dbReference type="PANTHER" id="PTHR34192:SF10">
    <property type="entry name" value="PLASTOCYANIN MAJOR ISOFORM, CHLOROPLASTIC-RELATED"/>
    <property type="match status" value="1"/>
</dbReference>
<keyword evidence="6 8" id="KW-0472">Membrane</keyword>
<dbReference type="AlphaFoldDB" id="A0A1I2MZT5"/>
<evidence type="ECO:0000256" key="2">
    <source>
        <dbReference type="ARBA" id="ARBA00022448"/>
    </source>
</evidence>
<keyword evidence="8" id="KW-0812">Transmembrane</keyword>